<dbReference type="Proteomes" id="UP000321949">
    <property type="component" value="Unassembled WGS sequence"/>
</dbReference>
<feature type="compositionally biased region" description="Acidic residues" evidence="1">
    <location>
        <begin position="37"/>
        <end position="53"/>
    </location>
</feature>
<reference evidence="2 3" key="1">
    <citation type="submission" date="2019-08" db="EMBL/GenBank/DDBJ databases">
        <authorList>
            <person name="Dong K."/>
        </authorList>
    </citation>
    <scope>NUCLEOTIDE SEQUENCE [LARGE SCALE GENOMIC DNA]</scope>
    <source>
        <strain evidence="2 3">K-1</strain>
    </source>
</reference>
<comment type="caution">
    <text evidence="2">The sequence shown here is derived from an EMBL/GenBank/DDBJ whole genome shotgun (WGS) entry which is preliminary data.</text>
</comment>
<keyword evidence="3" id="KW-1185">Reference proteome</keyword>
<dbReference type="EMBL" id="VRSX01000001">
    <property type="protein sequence ID" value="TXK14879.1"/>
    <property type="molecule type" value="Genomic_DNA"/>
</dbReference>
<gene>
    <name evidence="2" type="ORF">FVP74_00150</name>
</gene>
<dbReference type="AlphaFoldDB" id="A0A5C8I896"/>
<sequence>MSDHAHDDDSASGPLTGDSDSQSEALAASEKPLGGDEGTEDELEADNDVEEDMIATLHPDAPPA</sequence>
<evidence type="ECO:0000256" key="1">
    <source>
        <dbReference type="SAM" id="MobiDB-lite"/>
    </source>
</evidence>
<evidence type="ECO:0000313" key="3">
    <source>
        <dbReference type="Proteomes" id="UP000321949"/>
    </source>
</evidence>
<organism evidence="2 3">
    <name type="scientific">Microbacterium saccharophilum</name>
    <dbReference type="NCBI Taxonomy" id="1213358"/>
    <lineage>
        <taxon>Bacteria</taxon>
        <taxon>Bacillati</taxon>
        <taxon>Actinomycetota</taxon>
        <taxon>Actinomycetes</taxon>
        <taxon>Micrococcales</taxon>
        <taxon>Microbacteriaceae</taxon>
        <taxon>Microbacterium</taxon>
    </lineage>
</organism>
<proteinExistence type="predicted"/>
<accession>A0A5C8I896</accession>
<protein>
    <submittedName>
        <fullName evidence="2">Uncharacterized protein</fullName>
    </submittedName>
</protein>
<evidence type="ECO:0000313" key="2">
    <source>
        <dbReference type="EMBL" id="TXK14879.1"/>
    </source>
</evidence>
<dbReference type="RefSeq" id="WP_147049722.1">
    <property type="nucleotide sequence ID" value="NZ_BKAH01000003.1"/>
</dbReference>
<name>A0A5C8I896_9MICO</name>
<feature type="region of interest" description="Disordered" evidence="1">
    <location>
        <begin position="1"/>
        <end position="64"/>
    </location>
</feature>